<comment type="caution">
    <text evidence="3">The sequence shown here is derived from an EMBL/GenBank/DDBJ whole genome shotgun (WGS) entry which is preliminary data.</text>
</comment>
<evidence type="ECO:0000313" key="4">
    <source>
        <dbReference type="Proteomes" id="UP001140502"/>
    </source>
</evidence>
<protein>
    <recommendedName>
        <fullName evidence="2">Azaphilone pigments biosynthesis cluster protein L N-terminal domain-containing protein</fullName>
    </recommendedName>
</protein>
<dbReference type="Pfam" id="PF17111">
    <property type="entry name" value="PigL_N"/>
    <property type="match status" value="1"/>
</dbReference>
<dbReference type="InterPro" id="IPR031348">
    <property type="entry name" value="PigL_N"/>
</dbReference>
<dbReference type="Proteomes" id="UP001140502">
    <property type="component" value="Unassembled WGS sequence"/>
</dbReference>
<feature type="region of interest" description="Disordered" evidence="1">
    <location>
        <begin position="174"/>
        <end position="194"/>
    </location>
</feature>
<reference evidence="3" key="1">
    <citation type="submission" date="2022-10" db="EMBL/GenBank/DDBJ databases">
        <title>Tapping the CABI collections for fungal endophytes: first genome assemblies for Collariella, Neodidymelliopsis, Ascochyta clinopodiicola, Didymella pomorum, Didymosphaeria variabile, Neocosmospora piperis and Neocucurbitaria cava.</title>
        <authorList>
            <person name="Hill R."/>
        </authorList>
    </citation>
    <scope>NUCLEOTIDE SEQUENCE</scope>
    <source>
        <strain evidence="3">IMI 366586</strain>
    </source>
</reference>
<evidence type="ECO:0000256" key="1">
    <source>
        <dbReference type="SAM" id="MobiDB-lite"/>
    </source>
</evidence>
<gene>
    <name evidence="3" type="ORF">N0V84_012746</name>
</gene>
<sequence length="432" mass="47324">MEGLGVAGSAVAVTGLSFKVVKAIQDCLSTLRDAPNTISHFTQDVEILSTVVEQLSQFPLDSSSPKTAATLKSHLATCAKGLSDFESLLKSIHPISTSRTDRLRTRFRVVWKDKDIEKAQDRIQALGTQVNLCLMLLQTEATARTSSINTSTAETTESIIQQILTKVEGIQDALDSNGTKNGNSTTTEELAGNKRQDVSGTIEPEIMEACSKLEESVSRLSRLVDNNGSTLGAEDAVQIVDDLENLIQYAREKVCRDQSALQELSSLPKELRMIGGMIYGAPIEMQGPRTILASVPERVRIKQKRLREEIGIDCGVLTVTTNKRRRLICEKTSESSLDKGSPLGDVVAGLLFRPTNHEITIHVSVTQGQLFDHYVQSIPRISINPIIPRSSPVFDIVKQGRIDEFRVMLAKGKTNVRVQDERGTGLLHAGLH</sequence>
<evidence type="ECO:0000259" key="2">
    <source>
        <dbReference type="Pfam" id="PF17111"/>
    </source>
</evidence>
<keyword evidence="4" id="KW-1185">Reference proteome</keyword>
<feature type="domain" description="Azaphilone pigments biosynthesis cluster protein L N-terminal" evidence="2">
    <location>
        <begin position="2"/>
        <end position="171"/>
    </location>
</feature>
<organism evidence="3 4">
    <name type="scientific">Fusarium piperis</name>
    <dbReference type="NCBI Taxonomy" id="1435070"/>
    <lineage>
        <taxon>Eukaryota</taxon>
        <taxon>Fungi</taxon>
        <taxon>Dikarya</taxon>
        <taxon>Ascomycota</taxon>
        <taxon>Pezizomycotina</taxon>
        <taxon>Sordariomycetes</taxon>
        <taxon>Hypocreomycetidae</taxon>
        <taxon>Hypocreales</taxon>
        <taxon>Nectriaceae</taxon>
        <taxon>Fusarium</taxon>
        <taxon>Fusarium solani species complex</taxon>
    </lineage>
</organism>
<proteinExistence type="predicted"/>
<dbReference type="AlphaFoldDB" id="A0A9W8T9M5"/>
<feature type="compositionally biased region" description="Low complexity" evidence="1">
    <location>
        <begin position="176"/>
        <end position="187"/>
    </location>
</feature>
<accession>A0A9W8T9M5</accession>
<dbReference type="OrthoDB" id="539213at2759"/>
<evidence type="ECO:0000313" key="3">
    <source>
        <dbReference type="EMBL" id="KAJ4307425.1"/>
    </source>
</evidence>
<name>A0A9W8T9M5_9HYPO</name>
<dbReference type="EMBL" id="JAPEUR010000793">
    <property type="protein sequence ID" value="KAJ4307425.1"/>
    <property type="molecule type" value="Genomic_DNA"/>
</dbReference>